<name>A0A6P2GDE0_9BURK</name>
<dbReference type="RefSeq" id="WP_174927309.1">
    <property type="nucleotide sequence ID" value="NZ_CABVLY010000017.1"/>
</dbReference>
<reference evidence="2 5" key="2">
    <citation type="submission" date="2021-02" db="EMBL/GenBank/DDBJ databases">
        <title>Draft genome of the type strains Burkholderia anthina DSM16086.</title>
        <authorList>
            <person name="Hertel R."/>
            <person name="Meissner J."/>
            <person name="Poehlein A."/>
            <person name="Daniel R."/>
            <person name="Commichau F.M."/>
        </authorList>
    </citation>
    <scope>NUCLEOTIDE SEQUENCE [LARGE SCALE GENOMIC DNA]</scope>
    <source>
        <strain evidence="2 5">DSM 16086</strain>
    </source>
</reference>
<organism evidence="3 4">
    <name type="scientific">Burkholderia anthina</name>
    <dbReference type="NCBI Taxonomy" id="179879"/>
    <lineage>
        <taxon>Bacteria</taxon>
        <taxon>Pseudomonadati</taxon>
        <taxon>Pseudomonadota</taxon>
        <taxon>Betaproteobacteria</taxon>
        <taxon>Burkholderiales</taxon>
        <taxon>Burkholderiaceae</taxon>
        <taxon>Burkholderia</taxon>
        <taxon>Burkholderia cepacia complex</taxon>
    </lineage>
</organism>
<sequence length="178" mass="20081">MKRMRDFDYLPKRRMLAPLACLLLIAALCGGVWTANERSVVRNLDNEMEQLRVRVDNRQRIVNRARRDARDAQQRTAESDRKAPMTAVGEMPMLLDIEHAWTPKLALLSLAMSTKDGREQARIDGLAANLTEVYAFVARLRHGAGGEKPGVRVTLLQHGIKMVEQYPLASFSLSVEAR</sequence>
<dbReference type="AlphaFoldDB" id="A0A6P2GDE0"/>
<dbReference type="GeneID" id="56502348"/>
<proteinExistence type="predicted"/>
<dbReference type="EMBL" id="JAFCIQ010000047">
    <property type="protein sequence ID" value="MBM2771497.1"/>
    <property type="molecule type" value="Genomic_DNA"/>
</dbReference>
<accession>A0A6P2GDE0</accession>
<evidence type="ECO:0000313" key="5">
    <source>
        <dbReference type="Proteomes" id="UP000755577"/>
    </source>
</evidence>
<keyword evidence="5" id="KW-1185">Reference proteome</keyword>
<dbReference type="EMBL" id="CABVLY010000017">
    <property type="protein sequence ID" value="VVU51567.1"/>
    <property type="molecule type" value="Genomic_DNA"/>
</dbReference>
<evidence type="ECO:0000313" key="3">
    <source>
        <dbReference type="EMBL" id="VVU51567.1"/>
    </source>
</evidence>
<gene>
    <name evidence="3" type="ORF">BAN20980_04289</name>
    <name evidence="2" type="ORF">JQK92_34380</name>
</gene>
<dbReference type="Proteomes" id="UP000755577">
    <property type="component" value="Unassembled WGS sequence"/>
</dbReference>
<evidence type="ECO:0000313" key="4">
    <source>
        <dbReference type="Proteomes" id="UP000494201"/>
    </source>
</evidence>
<reference evidence="3 4" key="1">
    <citation type="submission" date="2019-09" db="EMBL/GenBank/DDBJ databases">
        <authorList>
            <person name="Depoorter E."/>
        </authorList>
    </citation>
    <scope>NUCLEOTIDE SEQUENCE [LARGE SCALE GENOMIC DNA]</scope>
    <source>
        <strain evidence="3">LMG 20980</strain>
    </source>
</reference>
<evidence type="ECO:0000313" key="2">
    <source>
        <dbReference type="EMBL" id="MBM2771497.1"/>
    </source>
</evidence>
<feature type="region of interest" description="Disordered" evidence="1">
    <location>
        <begin position="64"/>
        <end position="83"/>
    </location>
</feature>
<protein>
    <recommendedName>
        <fullName evidence="6">Fimbrial protein</fullName>
    </recommendedName>
</protein>
<evidence type="ECO:0000256" key="1">
    <source>
        <dbReference type="SAM" id="MobiDB-lite"/>
    </source>
</evidence>
<dbReference type="Proteomes" id="UP000494201">
    <property type="component" value="Unassembled WGS sequence"/>
</dbReference>
<evidence type="ECO:0008006" key="6">
    <source>
        <dbReference type="Google" id="ProtNLM"/>
    </source>
</evidence>